<feature type="region of interest" description="Disordered" evidence="1">
    <location>
        <begin position="213"/>
        <end position="250"/>
    </location>
</feature>
<accession>A0A3G9E9S3</accession>
<proteinExistence type="predicted"/>
<dbReference type="RefSeq" id="YP_010790595.1">
    <property type="nucleotide sequence ID" value="NC_075450.1"/>
</dbReference>
<reference evidence="3" key="1">
    <citation type="submission" date="2018-05" db="EMBL/GenBank/DDBJ databases">
        <title>Isolation of two bat adenoviruses from Japanese wild bats.</title>
        <authorList>
            <person name="Kobayashi T."/>
            <person name="Murakami S."/>
            <person name="Horimoto T."/>
        </authorList>
    </citation>
    <scope>NUCLEOTIDE SEQUENCE [LARGE SCALE GENOMIC DNA]</scope>
    <source>
        <strain evidence="3">Vs9</strain>
    </source>
</reference>
<dbReference type="GeneID" id="80528031"/>
<dbReference type="Proteomes" id="UP000319764">
    <property type="component" value="Segment"/>
</dbReference>
<sequence length="250" mass="27098">MKVFTVPPSFDLENYVQGLLDDWRPDCCLGEPCSRSPSPPSLYELFDLTPPASPVLPCVPAAPDSPPSSPVLCDDCYFEADEVLSPCCTEVSSTTEVLSTPSVSPIPTPVLDPTITEEMLLCLEEMPSFDDEDEVRSSSSSFEHWSGSLEPASGPSMGCLRCAFYQDRGEASLCGLCYLKALSEVPFSMPKRSGAAEEEVSSSESDVIFVGQSKRKSPCGFVSPAKRQKTDEPLPVQTEPLDLSIKPRPE</sequence>
<organism evidence="2 3">
    <name type="scientific">Bat mastadenovirus</name>
    <dbReference type="NCBI Taxonomy" id="740971"/>
    <lineage>
        <taxon>Viruses</taxon>
        <taxon>Varidnaviria</taxon>
        <taxon>Bamfordvirae</taxon>
        <taxon>Preplasmiviricota</taxon>
        <taxon>Polisuviricotina</taxon>
        <taxon>Pharingeaviricetes</taxon>
        <taxon>Rowavirales</taxon>
        <taxon>Adenoviridae</taxon>
        <taxon>Mastadenovirus</taxon>
        <taxon>Mastadenovirus asiensse</taxon>
    </lineage>
</organism>
<keyword evidence="3" id="KW-1185">Reference proteome</keyword>
<dbReference type="KEGG" id="vg:80528031"/>
<evidence type="ECO:0000313" key="3">
    <source>
        <dbReference type="Proteomes" id="UP000319764"/>
    </source>
</evidence>
<name>A0A3G9E9S3_9ADEN</name>
<evidence type="ECO:0000256" key="1">
    <source>
        <dbReference type="SAM" id="MobiDB-lite"/>
    </source>
</evidence>
<dbReference type="EMBL" id="LC385827">
    <property type="protein sequence ID" value="BBE29299.1"/>
    <property type="molecule type" value="Genomic_DNA"/>
</dbReference>
<protein>
    <submittedName>
        <fullName evidence="2">E1A</fullName>
    </submittedName>
</protein>
<evidence type="ECO:0000313" key="2">
    <source>
        <dbReference type="EMBL" id="BBE29299.1"/>
    </source>
</evidence>